<dbReference type="InterPro" id="IPR019449">
    <property type="entry name" value="FMP27_WPPW_RBG"/>
</dbReference>
<protein>
    <recommendedName>
        <fullName evidence="8">Golgi-body localization protein domain-containing protein</fullName>
    </recommendedName>
</protein>
<dbReference type="OrthoDB" id="1562405at2759"/>
<evidence type="ECO:0000313" key="7">
    <source>
        <dbReference type="Proteomes" id="UP000886523"/>
    </source>
</evidence>
<feature type="compositionally biased region" description="Polar residues" evidence="1">
    <location>
        <begin position="2323"/>
        <end position="2345"/>
    </location>
</feature>
<dbReference type="PANTHER" id="PTHR15678:SF6">
    <property type="entry name" value="BRIDGE-LIKE LIPID TRANSFER PROTEIN FAMILY MEMBER 2"/>
    <property type="match status" value="1"/>
</dbReference>
<feature type="domain" description="FMP27 WPPW motif-containing RBG unit" evidence="5">
    <location>
        <begin position="1541"/>
        <end position="1994"/>
    </location>
</feature>
<evidence type="ECO:0000256" key="2">
    <source>
        <dbReference type="SAM" id="Phobius"/>
    </source>
</evidence>
<feature type="region of interest" description="Disordered" evidence="1">
    <location>
        <begin position="1716"/>
        <end position="1737"/>
    </location>
</feature>
<feature type="compositionally biased region" description="Polar residues" evidence="1">
    <location>
        <begin position="2531"/>
        <end position="2540"/>
    </location>
</feature>
<dbReference type="SMART" id="SM01216">
    <property type="entry name" value="Fmp27_WPPW"/>
    <property type="match status" value="1"/>
</dbReference>
<keyword evidence="7" id="KW-1185">Reference proteome</keyword>
<dbReference type="SMART" id="SM01214">
    <property type="entry name" value="Fmp27_GFWDK"/>
    <property type="match status" value="1"/>
</dbReference>
<evidence type="ECO:0000313" key="6">
    <source>
        <dbReference type="EMBL" id="KAF9519037.1"/>
    </source>
</evidence>
<reference evidence="6" key="1">
    <citation type="journal article" date="2020" name="Nat. Commun.">
        <title>Large-scale genome sequencing of mycorrhizal fungi provides insights into the early evolution of symbiotic traits.</title>
        <authorList>
            <person name="Miyauchi S."/>
            <person name="Kiss E."/>
            <person name="Kuo A."/>
            <person name="Drula E."/>
            <person name="Kohler A."/>
            <person name="Sanchez-Garcia M."/>
            <person name="Morin E."/>
            <person name="Andreopoulos B."/>
            <person name="Barry K.W."/>
            <person name="Bonito G."/>
            <person name="Buee M."/>
            <person name="Carver A."/>
            <person name="Chen C."/>
            <person name="Cichocki N."/>
            <person name="Clum A."/>
            <person name="Culley D."/>
            <person name="Crous P.W."/>
            <person name="Fauchery L."/>
            <person name="Girlanda M."/>
            <person name="Hayes R.D."/>
            <person name="Keri Z."/>
            <person name="LaButti K."/>
            <person name="Lipzen A."/>
            <person name="Lombard V."/>
            <person name="Magnuson J."/>
            <person name="Maillard F."/>
            <person name="Murat C."/>
            <person name="Nolan M."/>
            <person name="Ohm R.A."/>
            <person name="Pangilinan J."/>
            <person name="Pereira M.F."/>
            <person name="Perotto S."/>
            <person name="Peter M."/>
            <person name="Pfister S."/>
            <person name="Riley R."/>
            <person name="Sitrit Y."/>
            <person name="Stielow J.B."/>
            <person name="Szollosi G."/>
            <person name="Zifcakova L."/>
            <person name="Stursova M."/>
            <person name="Spatafora J.W."/>
            <person name="Tedersoo L."/>
            <person name="Vaario L.M."/>
            <person name="Yamada A."/>
            <person name="Yan M."/>
            <person name="Wang P."/>
            <person name="Xu J."/>
            <person name="Bruns T."/>
            <person name="Baldrian P."/>
            <person name="Vilgalys R."/>
            <person name="Dunand C."/>
            <person name="Henrissat B."/>
            <person name="Grigoriev I.V."/>
            <person name="Hibbett D."/>
            <person name="Nagy L.G."/>
            <person name="Martin F.M."/>
        </authorList>
    </citation>
    <scope>NUCLEOTIDE SEQUENCE</scope>
    <source>
        <strain evidence="6">UP504</strain>
    </source>
</reference>
<feature type="compositionally biased region" description="Basic residues" evidence="1">
    <location>
        <begin position="2519"/>
        <end position="2528"/>
    </location>
</feature>
<gene>
    <name evidence="6" type="ORF">BS47DRAFT_1388461</name>
</gene>
<feature type="region of interest" description="Disordered" evidence="1">
    <location>
        <begin position="2309"/>
        <end position="2399"/>
    </location>
</feature>
<name>A0A9P6DZ20_9AGAM</name>
<dbReference type="PANTHER" id="PTHR15678">
    <property type="entry name" value="ANTIGEN MLAA-22-RELATED"/>
    <property type="match status" value="1"/>
</dbReference>
<feature type="domain" description="FMP27 SW motif-containing RBG unit" evidence="4">
    <location>
        <begin position="1018"/>
        <end position="1121"/>
    </location>
</feature>
<evidence type="ECO:0000259" key="3">
    <source>
        <dbReference type="SMART" id="SM01214"/>
    </source>
</evidence>
<comment type="caution">
    <text evidence="6">The sequence shown here is derived from an EMBL/GenBank/DDBJ whole genome shotgun (WGS) entry which is preliminary data.</text>
</comment>
<keyword evidence="2" id="KW-1133">Transmembrane helix</keyword>
<feature type="compositionally biased region" description="Low complexity" evidence="1">
    <location>
        <begin position="2496"/>
        <end position="2514"/>
    </location>
</feature>
<evidence type="ECO:0000259" key="5">
    <source>
        <dbReference type="SMART" id="SM01216"/>
    </source>
</evidence>
<evidence type="ECO:0000259" key="4">
    <source>
        <dbReference type="SMART" id="SM01215"/>
    </source>
</evidence>
<dbReference type="EMBL" id="MU128920">
    <property type="protein sequence ID" value="KAF9519037.1"/>
    <property type="molecule type" value="Genomic_DNA"/>
</dbReference>
<feature type="domain" description="FMP27/BLTP2/Hobbit GFWDK motif-containing RBG unit" evidence="3">
    <location>
        <begin position="1139"/>
        <end position="1289"/>
    </location>
</feature>
<sequence length="2599" mass="290203">MVKYYSLLIGVVFLVLVGVIVSRYIIPFLLHKSRSNFRFRTISPRSIRGLFIKYGRLTITIDRVGFSLHSPTTSSTKHVHIQIQGLIITVSNATSQEFTEPPRPPPRIIRSRYSVSNLDMAPPLALLAGVFPSRFLWRIDSLLRPVIGSIFLAFFRTIIKLLPSLTQILDFELDDAIINGEALMGAFISIKGVTLVTKAELSQAHLESMPPDNINVITERIQRKQRFYRMTAGWNARLVGSSRRVWDRAWSTTNGSTTLSLKVEEFSIFDGPPPSRVQIKSRAPSVSSLLGPPTPSAWSPSIPGSSPSASFEGKTMLVMPAPAQLQISLKWTLASLENHSLLTSLVIPTLEISTDSLFSLNEKLNHVKSKSELKSPGTIHCLESLYYQTEHIAYSQSVGQSPIHKPKASKWMEKSDWIRMLNSLDIKISSLKLSHSTNADCSTESVCLSTTIQHLFVKLQTSRPAENEIHRKWLGQATKPNPKLDAPVLFFSSGMSTLALRRALGPRNRLPNPDGEYTFAPVDVIVEVKARMEEIVVDLRSPMVSNALTVMASTLEKLPPSESPPKSLLLRLPTGLSAYIWIGAIHIGIADIDINPLLDPETSVSRGIALRTSCVLEYCYLLAPYHTSSDKYYKPSFAPRNPRARDQLGLPDSIFSPASAFALEAKVDNGRAGLVRALFTQSQCWGISFVDDKGRDFPELENEGAATGGRNDIDERLIVDVPRLSVRGFLARTSDGQHAFLDTAHLTLESPRIYWRFELLHAYVMILVAHRVKSFFPSSSPTQSPRPSLSVTMHGQLDEVQGLCVFPPGERLYLRSTSIVMERLENKTMQMTGESMLAWVPSAQERLEGKWEELCRIRMWAIVIKIPIQPTSLYDTLIRLSADSGRLRIPYKYVLFHLIQGVTLAVKSIQHLVRDISAGKFEEVGLPMAESSKVLPSLDIRLGCLILEAADDPFETRLNLIWRTGIEEQRARLERILAFDAKVEAIRQASQRATDESASPKAGFEWQFDPRHSVDPTDAWQRLQHYTSESWIRRFMAAETAQIRKEEAISGCTRDPPSRGIHRWTAIDTHPVEKVVPLTRAIFPGLRVEITRPAFADEIGRQAFMADLGSGLPSSTAFTLLVPFHLKWTADSARISIRDYPLPILNIPEAAPPSVAWLFETDFVIGEELGPPSSVTFMPCTITEADPSSASPAFTIYIPKTIMPVKTYASPIITVSTSRITDFSWGVSLTPAIADIMRLVDNITPPPRDPSPLLGFWDKLRLIFHGRLKASFVGDVHIHLKGTRDPYVIGGRGAGFVLEWRGQPLFTIGYSSQDQELLQLQSDRMILAIPDLNRFNDTARSGDIVLDDDPASSDNYEGDQHSSTRSGKGKIAAKFEDGVRMGLGFVFERDASPSNSGTSDGPVLRQFESRPHYDVALQTYDDLDALHKARPPHARGWVIPDTYHDLASSGLMNRVSGHNIFHLSPKAFAHFWAWWGLFNSPLALPIRQGSLFPGAKTPTPKFSRHLSTIKYRITLAPLLISHVYHQESQAGWKAGQAACVGIKLMMDHFHADMHQREQVTSVLDQITGQIRSTGHKPFYSAEVVLIGSELRAVRAIFAEPEKALFSVPVDGAEPETQVPNAPSEPLSSPWVDLDDFVELDWSPSDRAPRIWLIPCGFCPRFTYLKRVPIQYSGASSRFGQEDTHHCLQGMEDSVYQIQLQFAEERLATLREDHSKLEDEIKRQSQSQSGRGSSSATSQLSSLSSQLAGVVKRIAQLQGYVNLVQRNHAEGTGTARDDHMERSYYLHMDDPIFAEHFEEFGNVYQNGYLAYSSFSRYFWITTMQTDFGGVTSTTWRPGSRAVQFIREQSSSPRPVEPVANAKTVRKVAGRAAEKALRKLIPGDHSGHGNNPPPMETPFRQEDDFGTWEDPRAGWSDDVVVRKRHFCLLLKPQIALSSEIDAESNLIAVAQTASLQNIPVLDSNHLDDVVHGVFSPTNPGRTARFHAPDFVPLEVLVDYRCEHDGFTRLLPQTDGTLQYDKFNRLRLQNKVSAASAANAPAASDHLKNQTDRIAVTIPRFSVTANSATFAAIYNVISDLLLYHDPMQKSHCEALDRFIYLYDFRDRHTAADVVANIQRDLRQLRQLAQGYELHFDVLDQAAKLDLLAVKSQMFTLTKELGLIFEAISHVQAKMESAVSHDSFAIRLDASSSEISWNMLDGTGSLLAKLSLRGLRYTWLSRMDGSMNNRLAIDDMQALNGSPTALFPEMLVKYETFGTFMQVDWSALPPVGGIAIIETFHLQLHPLRLQIERRTGRRIMGYVFARSDPDVVGQTESLEDSAKEPSAPTTPHRSSLDSPYSLPAGTSESPGRRQSMVRSASHHNLRAASPAHTSRGSRKLRKTPSTDHLRLKGQSTKVSRANDIGRTVDADIEEMRARSNRNRTFLHVSRDTPMTLTTVPDLVNFKFHTPQFEYTNQIWSFEEAVGAMRRDFYREVWKQKGVLLREIALKAKFVTPRKFLTSPGSEVSSSSSVVTLESAPPPQRRKWHRMFHGNRSGSPVSSQADDGGDLADPESTPLPSLKTSSTSSSFSVNSKSSKQSEERRRKGFFNPSSNTHRRTSSDT</sequence>
<accession>A0A9P6DZ20</accession>
<proteinExistence type="predicted"/>
<dbReference type="InterPro" id="IPR045167">
    <property type="entry name" value="Hobbit"/>
</dbReference>
<dbReference type="InterPro" id="IPR019441">
    <property type="entry name" value="FMP27/BLTP2/Hobbit_GFWDK_RBG"/>
</dbReference>
<feature type="transmembrane region" description="Helical" evidence="2">
    <location>
        <begin position="6"/>
        <end position="30"/>
    </location>
</feature>
<dbReference type="InterPro" id="IPR019415">
    <property type="entry name" value="FMP27_SW_RBG"/>
</dbReference>
<feature type="compositionally biased region" description="Low complexity" evidence="1">
    <location>
        <begin position="1723"/>
        <end position="1737"/>
    </location>
</feature>
<feature type="region of interest" description="Disordered" evidence="1">
    <location>
        <begin position="2496"/>
        <end position="2599"/>
    </location>
</feature>
<dbReference type="Pfam" id="PF10344">
    <property type="entry name" value="Hobbit"/>
    <property type="match status" value="2"/>
</dbReference>
<keyword evidence="2" id="KW-0812">Transmembrane</keyword>
<keyword evidence="2" id="KW-0472">Membrane</keyword>
<organism evidence="6 7">
    <name type="scientific">Hydnum rufescens UP504</name>
    <dbReference type="NCBI Taxonomy" id="1448309"/>
    <lineage>
        <taxon>Eukaryota</taxon>
        <taxon>Fungi</taxon>
        <taxon>Dikarya</taxon>
        <taxon>Basidiomycota</taxon>
        <taxon>Agaricomycotina</taxon>
        <taxon>Agaricomycetes</taxon>
        <taxon>Cantharellales</taxon>
        <taxon>Hydnaceae</taxon>
        <taxon>Hydnum</taxon>
    </lineage>
</organism>
<feature type="region of interest" description="Disordered" evidence="1">
    <location>
        <begin position="1343"/>
        <end position="1369"/>
    </location>
</feature>
<feature type="compositionally biased region" description="Low complexity" evidence="1">
    <location>
        <begin position="2549"/>
        <end position="2573"/>
    </location>
</feature>
<evidence type="ECO:0000256" key="1">
    <source>
        <dbReference type="SAM" id="MobiDB-lite"/>
    </source>
</evidence>
<dbReference type="SMART" id="SM01215">
    <property type="entry name" value="Fmp27_SW"/>
    <property type="match status" value="1"/>
</dbReference>
<dbReference type="Proteomes" id="UP000886523">
    <property type="component" value="Unassembled WGS sequence"/>
</dbReference>
<evidence type="ECO:0008006" key="8">
    <source>
        <dbReference type="Google" id="ProtNLM"/>
    </source>
</evidence>